<reference evidence="10 11" key="1">
    <citation type="submission" date="2013-08" db="EMBL/GenBank/DDBJ databases">
        <authorList>
            <person name="Durkin A.S."/>
            <person name="Haft D.R."/>
            <person name="McCorrison J."/>
            <person name="Torralba M."/>
            <person name="Gillis M."/>
            <person name="Haft D.H."/>
            <person name="Methe B."/>
            <person name="Sutton G."/>
            <person name="Nelson K.E."/>
        </authorList>
    </citation>
    <scope>NUCLEOTIDE SEQUENCE [LARGE SCALE GENOMIC DNA]</scope>
    <source>
        <strain evidence="10 11">F0068</strain>
    </source>
</reference>
<comment type="subcellular location">
    <subcellularLocation>
        <location evidence="1">Cell membrane</location>
        <topology evidence="1">Multi-pass membrane protein</topology>
    </subcellularLocation>
</comment>
<feature type="domain" description="RCK C-terminal" evidence="9">
    <location>
        <begin position="289"/>
        <end position="374"/>
    </location>
</feature>
<dbReference type="PATRIC" id="fig|1081904.3.peg.1201"/>
<evidence type="ECO:0000256" key="2">
    <source>
        <dbReference type="ARBA" id="ARBA00009854"/>
    </source>
</evidence>
<dbReference type="PANTHER" id="PTHR30445">
    <property type="entry name" value="K(+)_H(+) ANTIPORTER SUBUNIT KHTT"/>
    <property type="match status" value="1"/>
</dbReference>
<sequence>MDIIENLFRGFPELWGGGVAHSVMILSLVITIGLCLGKIKVKGVSLGMAWILFAGLVFGHFHFDLNEHLLHFLKEFGLILFVYSIGLEVGPGFFSSFKNGGRTLNGLVTMVVAFSIIIALVIFYITDIPITTIAGMLSGAVTNTPGLGAAQQAFSDLRHIDAPEIATGYAVTYPMGVLGVILSFILLRYVLRINPKTEEADAQRGRGYLEAMTVNTFSVKVSNEMVDGDKVQHIQKLLKRDFIISRIRKADCEHPYGVVDGDTQLHLGDVLMIVARPADQDSICALLGTPVEEDWTKAGKEFISRRILITKPEVNGKSLAQLRIRSNFGANITRVNRSGIELVAAPNLRLQMGDRVTVVGNELAISHTETVLGNSMRRLNNPNLIPIFLGVVLGCILANIPFRLPFISEPLRLGLTGGPLIVAILIGYFGPKYNLVTYNTISANLMIREVGICIFLACVGLGTGRDFVSTVACQSGLIWVGYGLLITIVPVLLGGLIGRYVFHINYYTLMGVLAGSNTNPPAQAYAGDMTQSDSPAVGYSTVYPFAMFLRIITIQIMIFALG</sequence>
<keyword evidence="5 8" id="KW-0812">Transmembrane</keyword>
<dbReference type="InterPro" id="IPR036721">
    <property type="entry name" value="RCK_C_sf"/>
</dbReference>
<dbReference type="EMBL" id="AWET01000027">
    <property type="protein sequence ID" value="ERK01434.1"/>
    <property type="molecule type" value="Genomic_DNA"/>
</dbReference>
<dbReference type="PANTHER" id="PTHR30445:SF3">
    <property type="entry name" value="TRANSPORT PROTEIN YIDE-RELATED"/>
    <property type="match status" value="1"/>
</dbReference>
<keyword evidence="7 8" id="KW-0472">Membrane</keyword>
<dbReference type="Proteomes" id="UP000016600">
    <property type="component" value="Unassembled WGS sequence"/>
</dbReference>
<keyword evidence="4" id="KW-1003">Cell membrane</keyword>
<feature type="transmembrane region" description="Helical" evidence="8">
    <location>
        <begin position="43"/>
        <end position="63"/>
    </location>
</feature>
<dbReference type="SUPFAM" id="SSF116726">
    <property type="entry name" value="TrkA C-terminal domain-like"/>
    <property type="match status" value="1"/>
</dbReference>
<evidence type="ECO:0000313" key="10">
    <source>
        <dbReference type="EMBL" id="ERK01434.1"/>
    </source>
</evidence>
<feature type="transmembrane region" description="Helical" evidence="8">
    <location>
        <begin position="410"/>
        <end position="429"/>
    </location>
</feature>
<evidence type="ECO:0000256" key="3">
    <source>
        <dbReference type="ARBA" id="ARBA00022448"/>
    </source>
</evidence>
<evidence type="ECO:0000256" key="5">
    <source>
        <dbReference type="ARBA" id="ARBA00022692"/>
    </source>
</evidence>
<evidence type="ECO:0000313" key="11">
    <source>
        <dbReference type="Proteomes" id="UP000016600"/>
    </source>
</evidence>
<comment type="similarity">
    <text evidence="2">Belongs to the AAE transporter (TC 2.A.81) family.</text>
</comment>
<feature type="transmembrane region" description="Helical" evidence="8">
    <location>
        <begin position="476"/>
        <end position="497"/>
    </location>
</feature>
<dbReference type="AlphaFoldDB" id="U2MQ88"/>
<organism evidence="10 11">
    <name type="scientific">Hoylesella pleuritidis F0068</name>
    <dbReference type="NCBI Taxonomy" id="1081904"/>
    <lineage>
        <taxon>Bacteria</taxon>
        <taxon>Pseudomonadati</taxon>
        <taxon>Bacteroidota</taxon>
        <taxon>Bacteroidia</taxon>
        <taxon>Bacteroidales</taxon>
        <taxon>Prevotellaceae</taxon>
        <taxon>Hoylesella</taxon>
    </lineage>
</organism>
<dbReference type="RefSeq" id="WP_021583864.1">
    <property type="nucleotide sequence ID" value="NZ_AWET01000027.1"/>
</dbReference>
<evidence type="ECO:0000259" key="9">
    <source>
        <dbReference type="PROSITE" id="PS51202"/>
    </source>
</evidence>
<dbReference type="GO" id="GO:0005886">
    <property type="term" value="C:plasma membrane"/>
    <property type="evidence" value="ECO:0007669"/>
    <property type="project" value="UniProtKB-SubCell"/>
</dbReference>
<evidence type="ECO:0000256" key="8">
    <source>
        <dbReference type="SAM" id="Phobius"/>
    </source>
</evidence>
<feature type="transmembrane region" description="Helical" evidence="8">
    <location>
        <begin position="171"/>
        <end position="191"/>
    </location>
</feature>
<comment type="caution">
    <text evidence="10">The sequence shown here is derived from an EMBL/GenBank/DDBJ whole genome shotgun (WGS) entry which is preliminary data.</text>
</comment>
<keyword evidence="6 8" id="KW-1133">Transmembrane helix</keyword>
<feature type="transmembrane region" description="Helical" evidence="8">
    <location>
        <begin position="384"/>
        <end position="404"/>
    </location>
</feature>
<dbReference type="InterPro" id="IPR006037">
    <property type="entry name" value="RCK_C"/>
</dbReference>
<dbReference type="GO" id="GO:0008324">
    <property type="term" value="F:monoatomic cation transmembrane transporter activity"/>
    <property type="evidence" value="ECO:0007669"/>
    <property type="project" value="InterPro"/>
</dbReference>
<evidence type="ECO:0000256" key="6">
    <source>
        <dbReference type="ARBA" id="ARBA00022989"/>
    </source>
</evidence>
<proteinExistence type="inferred from homology"/>
<name>U2MQ88_9BACT</name>
<feature type="transmembrane region" description="Helical" evidence="8">
    <location>
        <begin position="75"/>
        <end position="94"/>
    </location>
</feature>
<dbReference type="InterPro" id="IPR006512">
    <property type="entry name" value="YidE_YbjL"/>
</dbReference>
<dbReference type="InterPro" id="IPR050144">
    <property type="entry name" value="AAE_transporter"/>
</dbReference>
<feature type="transmembrane region" description="Helical" evidence="8">
    <location>
        <begin position="106"/>
        <end position="126"/>
    </location>
</feature>
<dbReference type="Pfam" id="PF06826">
    <property type="entry name" value="Asp-Al_Ex"/>
    <property type="match status" value="2"/>
</dbReference>
<dbReference type="Pfam" id="PF02080">
    <property type="entry name" value="TrkA_C"/>
    <property type="match status" value="1"/>
</dbReference>
<keyword evidence="3" id="KW-0813">Transport</keyword>
<protein>
    <submittedName>
        <fullName evidence="10">Putative permease membrane region</fullName>
    </submittedName>
</protein>
<dbReference type="NCBIfam" id="TIGR01625">
    <property type="entry name" value="YidE_YbjL_dupl"/>
    <property type="match status" value="2"/>
</dbReference>
<dbReference type="Gene3D" id="3.30.70.1450">
    <property type="entry name" value="Regulator of K+ conductance, C-terminal domain"/>
    <property type="match status" value="1"/>
</dbReference>
<feature type="transmembrane region" description="Helical" evidence="8">
    <location>
        <begin position="542"/>
        <end position="561"/>
    </location>
</feature>
<evidence type="ECO:0000256" key="1">
    <source>
        <dbReference type="ARBA" id="ARBA00004651"/>
    </source>
</evidence>
<keyword evidence="11" id="KW-1185">Reference proteome</keyword>
<feature type="transmembrane region" description="Helical" evidence="8">
    <location>
        <begin position="441"/>
        <end position="464"/>
    </location>
</feature>
<accession>U2MQ88</accession>
<evidence type="ECO:0000256" key="7">
    <source>
        <dbReference type="ARBA" id="ARBA00023136"/>
    </source>
</evidence>
<dbReference type="NCBIfam" id="NF003007">
    <property type="entry name" value="PRK03818.1"/>
    <property type="match status" value="1"/>
</dbReference>
<dbReference type="PROSITE" id="PS51202">
    <property type="entry name" value="RCK_C"/>
    <property type="match status" value="1"/>
</dbReference>
<feature type="transmembrane region" description="Helical" evidence="8">
    <location>
        <begin position="14"/>
        <end position="36"/>
    </location>
</feature>
<evidence type="ECO:0000256" key="4">
    <source>
        <dbReference type="ARBA" id="ARBA00022475"/>
    </source>
</evidence>
<dbReference type="GO" id="GO:0006813">
    <property type="term" value="P:potassium ion transport"/>
    <property type="evidence" value="ECO:0007669"/>
    <property type="project" value="InterPro"/>
</dbReference>
<gene>
    <name evidence="10" type="ORF">HMPREF1218_2045</name>
</gene>